<protein>
    <recommendedName>
        <fullName evidence="3">exo-alpha-sialidase</fullName>
        <ecNumber evidence="3">3.2.1.18</ecNumber>
    </recommendedName>
</protein>
<evidence type="ECO:0000259" key="5">
    <source>
        <dbReference type="Pfam" id="PF13088"/>
    </source>
</evidence>
<reference evidence="7" key="1">
    <citation type="submission" date="2017-04" db="EMBL/GenBank/DDBJ databases">
        <authorList>
            <person name="Varghese N."/>
            <person name="Submissions S."/>
        </authorList>
    </citation>
    <scope>NUCLEOTIDE SEQUENCE [LARGE SCALE GENOMIC DNA]</scope>
    <source>
        <strain evidence="7">DSM 19835</strain>
    </source>
</reference>
<feature type="signal peptide" evidence="4">
    <location>
        <begin position="1"/>
        <end position="28"/>
    </location>
</feature>
<name>A0A1X7JQ08_9FLAO</name>
<dbReference type="Pfam" id="PF13088">
    <property type="entry name" value="BNR_2"/>
    <property type="match status" value="1"/>
</dbReference>
<feature type="chain" id="PRO_5010872449" description="exo-alpha-sialidase" evidence="4">
    <location>
        <begin position="29"/>
        <end position="386"/>
    </location>
</feature>
<dbReference type="PANTHER" id="PTHR10628">
    <property type="entry name" value="SIALIDASE"/>
    <property type="match status" value="1"/>
</dbReference>
<evidence type="ECO:0000256" key="1">
    <source>
        <dbReference type="ARBA" id="ARBA00000427"/>
    </source>
</evidence>
<evidence type="ECO:0000313" key="7">
    <source>
        <dbReference type="Proteomes" id="UP000193420"/>
    </source>
</evidence>
<dbReference type="STRING" id="188872.SAMN03080602_02035"/>
<dbReference type="EMBL" id="FXAO01000004">
    <property type="protein sequence ID" value="SMG30363.1"/>
    <property type="molecule type" value="Genomic_DNA"/>
</dbReference>
<dbReference type="GO" id="GO:0006689">
    <property type="term" value="P:ganglioside catabolic process"/>
    <property type="evidence" value="ECO:0007669"/>
    <property type="project" value="TreeGrafter"/>
</dbReference>
<keyword evidence="4" id="KW-0732">Signal</keyword>
<proteinExistence type="inferred from homology"/>
<gene>
    <name evidence="6" type="ORF">SAMN03080602_02035</name>
</gene>
<feature type="domain" description="Sialidase" evidence="5">
    <location>
        <begin position="64"/>
        <end position="355"/>
    </location>
</feature>
<dbReference type="GO" id="GO:0016020">
    <property type="term" value="C:membrane"/>
    <property type="evidence" value="ECO:0007669"/>
    <property type="project" value="TreeGrafter"/>
</dbReference>
<comment type="catalytic activity">
    <reaction evidence="1">
        <text>Hydrolysis of alpha-(2-&gt;3)-, alpha-(2-&gt;6)-, alpha-(2-&gt;8)- glycosidic linkages of terminal sialic acid residues in oligosaccharides, glycoproteins, glycolipids, colominic acid and synthetic substrates.</text>
        <dbReference type="EC" id="3.2.1.18"/>
    </reaction>
</comment>
<evidence type="ECO:0000313" key="6">
    <source>
        <dbReference type="EMBL" id="SMG30363.1"/>
    </source>
</evidence>
<sequence length="386" mass="43309">MIYSNTLKNRCLIIFVLILWATPSISQAPNEKQEGSKALNFIFEGGNDNYKCFRIPAVVTTINGTLLAFAEGRKNGCSDTGDIDLVMKRSTDGGKTWGKLEVLWHDEGNTCGNPSPVVDEVTGDIFLLSTWNLGTDHESDIIAQKSEDTRRVFLLKSTNDGKSWSRPKEITSDVKLPNWTWYATGPGSGIQILEGEYKGRLLIACDHIEAETKKYYSHIIFSDDHGGTWKLGGTSPQDQVNECEVVELSDHSLMLNMRNYDRNMSSRQLAYSDDGGESWKDMHHHETLVEPICQASTLRFEVKDEVYVLFANPAHIKNRINMALRLSKDDGKSWPVVKQIFPGPSAYSDLTLKDEKNIGILYEGGRESAYEGIIWETVSIKELLGM</sequence>
<dbReference type="SUPFAM" id="SSF50939">
    <property type="entry name" value="Sialidases"/>
    <property type="match status" value="1"/>
</dbReference>
<evidence type="ECO:0000256" key="4">
    <source>
        <dbReference type="SAM" id="SignalP"/>
    </source>
</evidence>
<dbReference type="InterPro" id="IPR011040">
    <property type="entry name" value="Sialidase"/>
</dbReference>
<organism evidence="6 7">
    <name type="scientific">Arenibacter troitsensis</name>
    <dbReference type="NCBI Taxonomy" id="188872"/>
    <lineage>
        <taxon>Bacteria</taxon>
        <taxon>Pseudomonadati</taxon>
        <taxon>Bacteroidota</taxon>
        <taxon>Flavobacteriia</taxon>
        <taxon>Flavobacteriales</taxon>
        <taxon>Flavobacteriaceae</taxon>
        <taxon>Arenibacter</taxon>
    </lineage>
</organism>
<accession>A0A1X7JQ08</accession>
<comment type="similarity">
    <text evidence="2">Belongs to the glycosyl hydrolase 33 family.</text>
</comment>
<evidence type="ECO:0000256" key="2">
    <source>
        <dbReference type="ARBA" id="ARBA00009348"/>
    </source>
</evidence>
<dbReference type="Proteomes" id="UP000193420">
    <property type="component" value="Unassembled WGS sequence"/>
</dbReference>
<dbReference type="GO" id="GO:0004308">
    <property type="term" value="F:exo-alpha-sialidase activity"/>
    <property type="evidence" value="ECO:0007669"/>
    <property type="project" value="UniProtKB-EC"/>
</dbReference>
<dbReference type="EC" id="3.2.1.18" evidence="3"/>
<dbReference type="GO" id="GO:0005737">
    <property type="term" value="C:cytoplasm"/>
    <property type="evidence" value="ECO:0007669"/>
    <property type="project" value="TreeGrafter"/>
</dbReference>
<evidence type="ECO:0000256" key="3">
    <source>
        <dbReference type="ARBA" id="ARBA00012733"/>
    </source>
</evidence>
<dbReference type="AlphaFoldDB" id="A0A1X7JQ08"/>
<dbReference type="InterPro" id="IPR036278">
    <property type="entry name" value="Sialidase_sf"/>
</dbReference>
<dbReference type="RefSeq" id="WP_176225620.1">
    <property type="nucleotide sequence ID" value="NZ_FXAO01000004.1"/>
</dbReference>
<dbReference type="GO" id="GO:0009313">
    <property type="term" value="P:oligosaccharide catabolic process"/>
    <property type="evidence" value="ECO:0007669"/>
    <property type="project" value="TreeGrafter"/>
</dbReference>
<keyword evidence="7" id="KW-1185">Reference proteome</keyword>
<dbReference type="PANTHER" id="PTHR10628:SF30">
    <property type="entry name" value="EXO-ALPHA-SIALIDASE"/>
    <property type="match status" value="1"/>
</dbReference>
<dbReference type="InterPro" id="IPR026856">
    <property type="entry name" value="Sialidase_fam"/>
</dbReference>
<dbReference type="Gene3D" id="2.120.10.10">
    <property type="match status" value="1"/>
</dbReference>
<dbReference type="CDD" id="cd15482">
    <property type="entry name" value="Sialidase_non-viral"/>
    <property type="match status" value="1"/>
</dbReference>